<dbReference type="Proteomes" id="UP000436483">
    <property type="component" value="Unassembled WGS sequence"/>
</dbReference>
<evidence type="ECO:0000313" key="2">
    <source>
        <dbReference type="EMBL" id="MXQ10447.1"/>
    </source>
</evidence>
<comment type="caution">
    <text evidence="2">The sequence shown here is derived from an EMBL/GenBank/DDBJ whole genome shotgun (WGS) entry which is preliminary data.</text>
</comment>
<feature type="compositionally biased region" description="Basic and acidic residues" evidence="1">
    <location>
        <begin position="23"/>
        <end position="32"/>
    </location>
</feature>
<name>A0A7X3MNV2_9HYPH</name>
<keyword evidence="3" id="KW-1185">Reference proteome</keyword>
<protein>
    <submittedName>
        <fullName evidence="2">Uncharacterized protein</fullName>
    </submittedName>
</protein>
<evidence type="ECO:0000313" key="3">
    <source>
        <dbReference type="Proteomes" id="UP000436483"/>
    </source>
</evidence>
<dbReference type="RefSeq" id="WP_160883062.1">
    <property type="nucleotide sequence ID" value="NZ_WURB01000002.1"/>
</dbReference>
<organism evidence="2 3">
    <name type="scientific">Microvirga makkahensis</name>
    <dbReference type="NCBI Taxonomy" id="1128670"/>
    <lineage>
        <taxon>Bacteria</taxon>
        <taxon>Pseudomonadati</taxon>
        <taxon>Pseudomonadota</taxon>
        <taxon>Alphaproteobacteria</taxon>
        <taxon>Hyphomicrobiales</taxon>
        <taxon>Methylobacteriaceae</taxon>
        <taxon>Microvirga</taxon>
    </lineage>
</organism>
<accession>A0A7X3MNV2</accession>
<gene>
    <name evidence="2" type="ORF">GR328_03030</name>
</gene>
<evidence type="ECO:0000256" key="1">
    <source>
        <dbReference type="SAM" id="MobiDB-lite"/>
    </source>
</evidence>
<sequence>MADSPGKKSAAAHRERQRRYRERLRETRDPEADDVQRAVFAALRDKTFQARTDHLEGSGQYRASVRAFLLALYEESLDRLCRNGFSRRKAKRRLARALKPPYPGNVDALTE</sequence>
<feature type="region of interest" description="Disordered" evidence="1">
    <location>
        <begin position="1"/>
        <end position="32"/>
    </location>
</feature>
<dbReference type="EMBL" id="WURB01000002">
    <property type="protein sequence ID" value="MXQ10447.1"/>
    <property type="molecule type" value="Genomic_DNA"/>
</dbReference>
<dbReference type="OrthoDB" id="9963442at2"/>
<dbReference type="AlphaFoldDB" id="A0A7X3MNV2"/>
<reference evidence="2 3" key="2">
    <citation type="submission" date="2020-01" db="EMBL/GenBank/DDBJ databases">
        <title>Microvirga sp. nov., an arsenate reduction bacterium isolated from Tibet hotspring sediments.</title>
        <authorList>
            <person name="Xian W.-D."/>
            <person name="Li W.-J."/>
        </authorList>
    </citation>
    <scope>NUCLEOTIDE SEQUENCE [LARGE SCALE GENOMIC DNA]</scope>
    <source>
        <strain evidence="2 3">KCTC 23863</strain>
    </source>
</reference>
<reference evidence="2 3" key="1">
    <citation type="submission" date="2019-12" db="EMBL/GenBank/DDBJ databases">
        <authorList>
            <person name="Yuan C.-G."/>
        </authorList>
    </citation>
    <scope>NUCLEOTIDE SEQUENCE [LARGE SCALE GENOMIC DNA]</scope>
    <source>
        <strain evidence="2 3">KCTC 23863</strain>
    </source>
</reference>
<proteinExistence type="predicted"/>